<comment type="similarity">
    <text evidence="1">Belongs to the transferase hexapeptide repeat family.</text>
</comment>
<keyword evidence="7" id="KW-1185">Reference proteome</keyword>
<evidence type="ECO:0000256" key="1">
    <source>
        <dbReference type="ARBA" id="ARBA00007274"/>
    </source>
</evidence>
<sequence>MAESERTRMAAGQWYTCLDDELEALRATARDAVFEHNTLPPRQRGNLGPSLKALLGAAGTGSRIEAPFHCAYGFNIFLGDNVFLNAGCTILDTAPVRIGKGTLLGPNVQIYCAEHHRQAAGRQAGLEIARPVEIGANAWIGGSAVILGGVSIGEGAIVGAGAVVTRDVPADTTVVGNPARAVKRG</sequence>
<dbReference type="InterPro" id="IPR051159">
    <property type="entry name" value="Hexapeptide_acetyltransf"/>
</dbReference>
<evidence type="ECO:0000256" key="2">
    <source>
        <dbReference type="ARBA" id="ARBA00022679"/>
    </source>
</evidence>
<keyword evidence="4" id="KW-0012">Acyltransferase</keyword>
<dbReference type="SMART" id="SM01266">
    <property type="entry name" value="Mac"/>
    <property type="match status" value="1"/>
</dbReference>
<evidence type="ECO:0000259" key="5">
    <source>
        <dbReference type="SMART" id="SM01266"/>
    </source>
</evidence>
<dbReference type="Pfam" id="PF12464">
    <property type="entry name" value="Mac"/>
    <property type="match status" value="1"/>
</dbReference>
<dbReference type="PROSITE" id="PS00101">
    <property type="entry name" value="HEXAPEP_TRANSFERASES"/>
    <property type="match status" value="1"/>
</dbReference>
<dbReference type="CDD" id="cd03357">
    <property type="entry name" value="LbH_MAT_GAT"/>
    <property type="match status" value="1"/>
</dbReference>
<reference evidence="6 7" key="1">
    <citation type="journal article" date="2024" name="Proc. Natl. Acad. Sci. U.S.A.">
        <title>The evolutionary genomics of adaptation to stress in wild rhizobium bacteria.</title>
        <authorList>
            <person name="Kehlet-Delgado H."/>
            <person name="Montoya A.P."/>
            <person name="Jensen K.T."/>
            <person name="Wendlandt C.E."/>
            <person name="Dexheimer C."/>
            <person name="Roberts M."/>
            <person name="Torres Martinez L."/>
            <person name="Friesen M.L."/>
            <person name="Griffitts J.S."/>
            <person name="Porter S.S."/>
        </authorList>
    </citation>
    <scope>NUCLEOTIDE SEQUENCE [LARGE SCALE GENOMIC DNA]</scope>
    <source>
        <strain evidence="6 7">M0729</strain>
    </source>
</reference>
<feature type="domain" description="Maltose/galactoside acetyltransferase" evidence="5">
    <location>
        <begin position="6"/>
        <end position="60"/>
    </location>
</feature>
<dbReference type="InterPro" id="IPR011004">
    <property type="entry name" value="Trimer_LpxA-like_sf"/>
</dbReference>
<dbReference type="InterPro" id="IPR001451">
    <property type="entry name" value="Hexapep"/>
</dbReference>
<evidence type="ECO:0000313" key="6">
    <source>
        <dbReference type="EMBL" id="MER8936353.1"/>
    </source>
</evidence>
<organism evidence="6 7">
    <name type="scientific">Mesorhizobium opportunistum</name>
    <dbReference type="NCBI Taxonomy" id="593909"/>
    <lineage>
        <taxon>Bacteria</taxon>
        <taxon>Pseudomonadati</taxon>
        <taxon>Pseudomonadota</taxon>
        <taxon>Alphaproteobacteria</taxon>
        <taxon>Hyphomicrobiales</taxon>
        <taxon>Phyllobacteriaceae</taxon>
        <taxon>Mesorhizobium</taxon>
    </lineage>
</organism>
<gene>
    <name evidence="6" type="ORF">NKI33_25755</name>
</gene>
<dbReference type="InterPro" id="IPR018357">
    <property type="entry name" value="Hexapep_transf_CS"/>
</dbReference>
<dbReference type="SUPFAM" id="SSF51161">
    <property type="entry name" value="Trimeric LpxA-like enzymes"/>
    <property type="match status" value="1"/>
</dbReference>
<evidence type="ECO:0000256" key="3">
    <source>
        <dbReference type="ARBA" id="ARBA00022737"/>
    </source>
</evidence>
<name>A0ABV1YMC8_9HYPH</name>
<dbReference type="RefSeq" id="WP_287269428.1">
    <property type="nucleotide sequence ID" value="NZ_JAMYMY010000011.1"/>
</dbReference>
<dbReference type="PANTHER" id="PTHR23416">
    <property type="entry name" value="SIALIC ACID SYNTHASE-RELATED"/>
    <property type="match status" value="1"/>
</dbReference>
<keyword evidence="2" id="KW-0808">Transferase</keyword>
<dbReference type="PANTHER" id="PTHR23416:SF23">
    <property type="entry name" value="ACETYLTRANSFERASE C18B11.09C-RELATED"/>
    <property type="match status" value="1"/>
</dbReference>
<dbReference type="Gene3D" id="2.160.10.10">
    <property type="entry name" value="Hexapeptide repeat proteins"/>
    <property type="match status" value="1"/>
</dbReference>
<comment type="caution">
    <text evidence="6">The sequence shown here is derived from an EMBL/GenBank/DDBJ whole genome shotgun (WGS) entry which is preliminary data.</text>
</comment>
<keyword evidence="3" id="KW-0677">Repeat</keyword>
<evidence type="ECO:0000256" key="4">
    <source>
        <dbReference type="ARBA" id="ARBA00023315"/>
    </source>
</evidence>
<dbReference type="InterPro" id="IPR024688">
    <property type="entry name" value="Mac_dom"/>
</dbReference>
<accession>A0ABV1YMC8</accession>
<protein>
    <submittedName>
        <fullName evidence="6">Sugar O-acetyltransferase</fullName>
    </submittedName>
</protein>
<dbReference type="Proteomes" id="UP001464387">
    <property type="component" value="Unassembled WGS sequence"/>
</dbReference>
<proteinExistence type="inferred from homology"/>
<dbReference type="Pfam" id="PF00132">
    <property type="entry name" value="Hexapep"/>
    <property type="match status" value="1"/>
</dbReference>
<evidence type="ECO:0000313" key="7">
    <source>
        <dbReference type="Proteomes" id="UP001464387"/>
    </source>
</evidence>
<dbReference type="EMBL" id="JAMYPJ010000047">
    <property type="protein sequence ID" value="MER8936353.1"/>
    <property type="molecule type" value="Genomic_DNA"/>
</dbReference>